<feature type="domain" description="GGDEF" evidence="3">
    <location>
        <begin position="257"/>
        <end position="389"/>
    </location>
</feature>
<dbReference type="Pfam" id="PF00990">
    <property type="entry name" value="GGDEF"/>
    <property type="match status" value="1"/>
</dbReference>
<gene>
    <name evidence="4" type="ORF">D9X91_21715</name>
</gene>
<dbReference type="Gene3D" id="3.30.70.270">
    <property type="match status" value="1"/>
</dbReference>
<dbReference type="PANTHER" id="PTHR44757:SF2">
    <property type="entry name" value="BIOFILM ARCHITECTURE MAINTENANCE PROTEIN MBAA"/>
    <property type="match status" value="1"/>
</dbReference>
<dbReference type="SMART" id="SM00091">
    <property type="entry name" value="PAS"/>
    <property type="match status" value="1"/>
</dbReference>
<reference evidence="4 5" key="1">
    <citation type="submission" date="2018-10" db="EMBL/GenBank/DDBJ databases">
        <title>Falsibacillus sp. genome draft.</title>
        <authorList>
            <person name="Shi S."/>
        </authorList>
    </citation>
    <scope>NUCLEOTIDE SEQUENCE [LARGE SCALE GENOMIC DNA]</scope>
    <source>
        <strain evidence="4 5">GY 10110</strain>
    </source>
</reference>
<evidence type="ECO:0000259" key="3">
    <source>
        <dbReference type="PROSITE" id="PS50887"/>
    </source>
</evidence>
<dbReference type="NCBIfam" id="TIGR00254">
    <property type="entry name" value="GGDEF"/>
    <property type="match status" value="1"/>
</dbReference>
<organism evidence="4 5">
    <name type="scientific">Falsibacillus albus</name>
    <dbReference type="NCBI Taxonomy" id="2478915"/>
    <lineage>
        <taxon>Bacteria</taxon>
        <taxon>Bacillati</taxon>
        <taxon>Bacillota</taxon>
        <taxon>Bacilli</taxon>
        <taxon>Bacillales</taxon>
        <taxon>Bacillaceae</taxon>
        <taxon>Falsibacillus</taxon>
    </lineage>
</organism>
<dbReference type="FunFam" id="3.20.20.450:FF:000001">
    <property type="entry name" value="Cyclic di-GMP phosphodiesterase yahA"/>
    <property type="match status" value="1"/>
</dbReference>
<dbReference type="Proteomes" id="UP000276770">
    <property type="component" value="Unassembled WGS sequence"/>
</dbReference>
<dbReference type="InterPro" id="IPR043128">
    <property type="entry name" value="Rev_trsase/Diguanyl_cyclase"/>
</dbReference>
<dbReference type="InterPro" id="IPR029787">
    <property type="entry name" value="Nucleotide_cyclase"/>
</dbReference>
<dbReference type="PROSITE" id="PS50887">
    <property type="entry name" value="GGDEF"/>
    <property type="match status" value="1"/>
</dbReference>
<proteinExistence type="predicted"/>
<feature type="domain" description="PAS" evidence="1">
    <location>
        <begin position="101"/>
        <end position="171"/>
    </location>
</feature>
<dbReference type="InterPro" id="IPR013767">
    <property type="entry name" value="PAS_fold"/>
</dbReference>
<feature type="domain" description="EAL" evidence="2">
    <location>
        <begin position="398"/>
        <end position="651"/>
    </location>
</feature>
<dbReference type="EMBL" id="RCVZ01000029">
    <property type="protein sequence ID" value="RLQ90617.1"/>
    <property type="molecule type" value="Genomic_DNA"/>
</dbReference>
<name>A0A3L7JIK1_9BACI</name>
<dbReference type="InterPro" id="IPR035919">
    <property type="entry name" value="EAL_sf"/>
</dbReference>
<dbReference type="PROSITE" id="PS50112">
    <property type="entry name" value="PAS"/>
    <property type="match status" value="1"/>
</dbReference>
<dbReference type="InterPro" id="IPR035965">
    <property type="entry name" value="PAS-like_dom_sf"/>
</dbReference>
<evidence type="ECO:0000259" key="2">
    <source>
        <dbReference type="PROSITE" id="PS50883"/>
    </source>
</evidence>
<comment type="caution">
    <text evidence="4">The sequence shown here is derived from an EMBL/GenBank/DDBJ whole genome shotgun (WGS) entry which is preliminary data.</text>
</comment>
<dbReference type="InterPro" id="IPR000014">
    <property type="entry name" value="PAS"/>
</dbReference>
<dbReference type="Gene3D" id="3.30.450.20">
    <property type="entry name" value="PAS domain"/>
    <property type="match status" value="2"/>
</dbReference>
<dbReference type="SMART" id="SM00052">
    <property type="entry name" value="EAL"/>
    <property type="match status" value="1"/>
</dbReference>
<keyword evidence="5" id="KW-1185">Reference proteome</keyword>
<dbReference type="AlphaFoldDB" id="A0A3L7JIK1"/>
<evidence type="ECO:0000259" key="1">
    <source>
        <dbReference type="PROSITE" id="PS50112"/>
    </source>
</evidence>
<dbReference type="InterPro" id="IPR001610">
    <property type="entry name" value="PAC"/>
</dbReference>
<dbReference type="InterPro" id="IPR000160">
    <property type="entry name" value="GGDEF_dom"/>
</dbReference>
<dbReference type="Pfam" id="PF00563">
    <property type="entry name" value="EAL"/>
    <property type="match status" value="1"/>
</dbReference>
<dbReference type="CDD" id="cd01948">
    <property type="entry name" value="EAL"/>
    <property type="match status" value="1"/>
</dbReference>
<dbReference type="InterPro" id="IPR052155">
    <property type="entry name" value="Biofilm_reg_signaling"/>
</dbReference>
<dbReference type="PROSITE" id="PS50883">
    <property type="entry name" value="EAL"/>
    <property type="match status" value="1"/>
</dbReference>
<protein>
    <submittedName>
        <fullName evidence="4">EAL domain-containing protein</fullName>
    </submittedName>
</protein>
<sequence length="651" mass="74307">MFVNEKGQLQSGVDQGQVGMFMEEVLEKELFEHLNGQYLNLLENGDRLSFIDEIRTADGNLMTNESLLTAIRNDKGIIDFVVAVSRDITASVHERKRLIDSEQRYRSIIDHNMDAVFSLDRNGEILEANKASGSLLGFSEEDLIGCSIYDFVIEEEVFAIKNVLEHCLSGESIEKSACWLSNKRGHQLLVHLKSIPIIIDGEIPGIYLIVRDITEHSQNTETIKYLAFHDQLTGLWNRRALLDHLQDEIPSAMKIGKEMALLYLDLDRFKFFNDTLGHKTGDDLLRTIAERLTSLSSVNYRIYRQGGDEFIILLFNGSRDSAEKAAQEIMSKFSEPMYVHNQEYYITPSIGISIFPADGKDTETLIKSADSALFQVKEKGKAHYRFYQSDMNVAFPNFILMESHLRRAIEKEELLIYYQPQVNLATGKIESFEALLRWQNRKFGFVTPSQFIPLAEDTGLIIPIGEWVIENVCEQLSKWRSKGYQSVRVAINISPKQFQQHQLPDIINRLLKKYKLPPDSLEIEITEGAMQDTRTTLTMLNRLKEIGIIISVDDFGTGYSSLNYLKRFPLDILKIDQTFVKEIQQSYKDAAITKTIIHLAHSLGLEVVAEGVEEMEQVEFLLNANCQKAQGFYFSKPVSALEIEEKVLVNQ</sequence>
<dbReference type="SUPFAM" id="SSF141868">
    <property type="entry name" value="EAL domain-like"/>
    <property type="match status" value="1"/>
</dbReference>
<dbReference type="InterPro" id="IPR001633">
    <property type="entry name" value="EAL_dom"/>
</dbReference>
<dbReference type="SUPFAM" id="SSF55073">
    <property type="entry name" value="Nucleotide cyclase"/>
    <property type="match status" value="1"/>
</dbReference>
<evidence type="ECO:0000313" key="4">
    <source>
        <dbReference type="EMBL" id="RLQ90617.1"/>
    </source>
</evidence>
<dbReference type="Pfam" id="PF00989">
    <property type="entry name" value="PAS"/>
    <property type="match status" value="1"/>
</dbReference>
<dbReference type="Gene3D" id="3.20.20.450">
    <property type="entry name" value="EAL domain"/>
    <property type="match status" value="1"/>
</dbReference>
<dbReference type="SMART" id="SM00086">
    <property type="entry name" value="PAC"/>
    <property type="match status" value="2"/>
</dbReference>
<dbReference type="SMART" id="SM00267">
    <property type="entry name" value="GGDEF"/>
    <property type="match status" value="1"/>
</dbReference>
<accession>A0A3L7JIK1</accession>
<evidence type="ECO:0000313" key="5">
    <source>
        <dbReference type="Proteomes" id="UP000276770"/>
    </source>
</evidence>
<dbReference type="CDD" id="cd00130">
    <property type="entry name" value="PAS"/>
    <property type="match status" value="1"/>
</dbReference>
<dbReference type="Pfam" id="PF13426">
    <property type="entry name" value="PAS_9"/>
    <property type="match status" value="1"/>
</dbReference>
<dbReference type="SUPFAM" id="SSF55785">
    <property type="entry name" value="PYP-like sensor domain (PAS domain)"/>
    <property type="match status" value="2"/>
</dbReference>
<dbReference type="PANTHER" id="PTHR44757">
    <property type="entry name" value="DIGUANYLATE CYCLASE DGCP"/>
    <property type="match status" value="1"/>
</dbReference>
<dbReference type="CDD" id="cd01949">
    <property type="entry name" value="GGDEF"/>
    <property type="match status" value="1"/>
</dbReference>
<dbReference type="NCBIfam" id="TIGR00229">
    <property type="entry name" value="sensory_box"/>
    <property type="match status" value="1"/>
</dbReference>
<dbReference type="GO" id="GO:0006355">
    <property type="term" value="P:regulation of DNA-templated transcription"/>
    <property type="evidence" value="ECO:0007669"/>
    <property type="project" value="InterPro"/>
</dbReference>
<dbReference type="OrthoDB" id="9759607at2"/>